<evidence type="ECO:0000313" key="5">
    <source>
        <dbReference type="Proteomes" id="UP000179769"/>
    </source>
</evidence>
<dbReference type="SMART" id="SM00822">
    <property type="entry name" value="PKS_KR"/>
    <property type="match status" value="1"/>
</dbReference>
<evidence type="ECO:0000256" key="1">
    <source>
        <dbReference type="ARBA" id="ARBA00006484"/>
    </source>
</evidence>
<dbReference type="GO" id="GO:0016614">
    <property type="term" value="F:oxidoreductase activity, acting on CH-OH group of donors"/>
    <property type="evidence" value="ECO:0007669"/>
    <property type="project" value="UniProtKB-ARBA"/>
</dbReference>
<dbReference type="PRINTS" id="PR00081">
    <property type="entry name" value="GDHRDH"/>
</dbReference>
<evidence type="ECO:0000256" key="2">
    <source>
        <dbReference type="ARBA" id="ARBA00023002"/>
    </source>
</evidence>
<dbReference type="InterPro" id="IPR020904">
    <property type="entry name" value="Sc_DH/Rdtase_CS"/>
</dbReference>
<dbReference type="PROSITE" id="PS00061">
    <property type="entry name" value="ADH_SHORT"/>
    <property type="match status" value="1"/>
</dbReference>
<organism evidence="4 5">
    <name type="scientific">Parafrankia soli</name>
    <dbReference type="NCBI Taxonomy" id="2599596"/>
    <lineage>
        <taxon>Bacteria</taxon>
        <taxon>Bacillati</taxon>
        <taxon>Actinomycetota</taxon>
        <taxon>Actinomycetes</taxon>
        <taxon>Frankiales</taxon>
        <taxon>Frankiaceae</taxon>
        <taxon>Parafrankia</taxon>
    </lineage>
</organism>
<dbReference type="FunFam" id="3.40.50.720:FF:000084">
    <property type="entry name" value="Short-chain dehydrogenase reductase"/>
    <property type="match status" value="1"/>
</dbReference>
<dbReference type="PRINTS" id="PR00080">
    <property type="entry name" value="SDRFAMILY"/>
</dbReference>
<dbReference type="Proteomes" id="UP000179769">
    <property type="component" value="Unassembled WGS sequence"/>
</dbReference>
<comment type="caution">
    <text evidence="4">The sequence shown here is derived from an EMBL/GenBank/DDBJ whole genome shotgun (WGS) entry which is preliminary data.</text>
</comment>
<reference evidence="5" key="1">
    <citation type="submission" date="2016-07" db="EMBL/GenBank/DDBJ databases">
        <title>Frankia sp. NRRL B-16219 Genome sequencing.</title>
        <authorList>
            <person name="Ghodhbane-Gtari F."/>
            <person name="Swanson E."/>
            <person name="Gueddou A."/>
            <person name="Louati M."/>
            <person name="Nouioui I."/>
            <person name="Hezbri K."/>
            <person name="Abebe-Akele F."/>
            <person name="Simpson S."/>
            <person name="Morris K."/>
            <person name="Thomas K."/>
            <person name="Gtari M."/>
            <person name="Tisa L.S."/>
        </authorList>
    </citation>
    <scope>NUCLEOTIDE SEQUENCE [LARGE SCALE GENOMIC DNA]</scope>
    <source>
        <strain evidence="5">NRRL B-16219</strain>
    </source>
</reference>
<dbReference type="InterPro" id="IPR057326">
    <property type="entry name" value="KR_dom"/>
</dbReference>
<protein>
    <submittedName>
        <fullName evidence="4">Oxidoreductase</fullName>
    </submittedName>
</protein>
<keyword evidence="5" id="KW-1185">Reference proteome</keyword>
<evidence type="ECO:0000259" key="3">
    <source>
        <dbReference type="SMART" id="SM00822"/>
    </source>
</evidence>
<dbReference type="Gene3D" id="3.40.50.720">
    <property type="entry name" value="NAD(P)-binding Rossmann-like Domain"/>
    <property type="match status" value="1"/>
</dbReference>
<dbReference type="InterPro" id="IPR002347">
    <property type="entry name" value="SDR_fam"/>
</dbReference>
<comment type="similarity">
    <text evidence="1">Belongs to the short-chain dehydrogenases/reductases (SDR) family.</text>
</comment>
<proteinExistence type="inferred from homology"/>
<evidence type="ECO:0000313" key="4">
    <source>
        <dbReference type="EMBL" id="OHV28009.1"/>
    </source>
</evidence>
<gene>
    <name evidence="4" type="ORF">BBK14_18520</name>
</gene>
<keyword evidence="2" id="KW-0560">Oxidoreductase</keyword>
<name>A0A1S1Q354_9ACTN</name>
<dbReference type="AlphaFoldDB" id="A0A1S1Q354"/>
<dbReference type="SUPFAM" id="SSF51735">
    <property type="entry name" value="NAD(P)-binding Rossmann-fold domains"/>
    <property type="match status" value="1"/>
</dbReference>
<dbReference type="PANTHER" id="PTHR48107:SF7">
    <property type="entry name" value="RE15974P"/>
    <property type="match status" value="1"/>
</dbReference>
<dbReference type="CDD" id="cd05233">
    <property type="entry name" value="SDR_c"/>
    <property type="match status" value="1"/>
</dbReference>
<accession>A0A1S1Q354</accession>
<sequence>MTQPEQGDAGRGVAVVTGGSRGIGAACARLLARAGWTVCVTYRSNEAAAQEVVRECDAAARALGTPAGAAAVAADLADPAQIPGVFTAADRLGPLTVLVNNAGIVDRQMRVDEMTAGRLTRMFTVNTVSSILCAGEAVRRMSTRHGGAGGSIVNMSSAAARLGSPGLYVDYAASKGAIDTLTLGLAREVAGEGVRVNAVRPGIIATDIHISSGEPQRPARMAGSIPIGRAGTADEVAQAVAWLCSPAASYTTGAILDVAGGR</sequence>
<dbReference type="InterPro" id="IPR036291">
    <property type="entry name" value="NAD(P)-bd_dom_sf"/>
</dbReference>
<dbReference type="PANTHER" id="PTHR48107">
    <property type="entry name" value="NADPH-DEPENDENT ALDEHYDE REDUCTASE-LIKE PROTEIN, CHLOROPLASTIC-RELATED"/>
    <property type="match status" value="1"/>
</dbReference>
<dbReference type="EMBL" id="MAXA01000215">
    <property type="protein sequence ID" value="OHV28009.1"/>
    <property type="molecule type" value="Genomic_DNA"/>
</dbReference>
<feature type="domain" description="Ketoreductase" evidence="3">
    <location>
        <begin position="12"/>
        <end position="224"/>
    </location>
</feature>
<dbReference type="Pfam" id="PF13561">
    <property type="entry name" value="adh_short_C2"/>
    <property type="match status" value="1"/>
</dbReference>